<keyword evidence="3" id="KW-1185">Reference proteome</keyword>
<gene>
    <name evidence="2" type="ORF">HNQ92_004257</name>
</gene>
<dbReference type="Gene3D" id="3.40.630.30">
    <property type="match status" value="1"/>
</dbReference>
<dbReference type="GO" id="GO:0016747">
    <property type="term" value="F:acyltransferase activity, transferring groups other than amino-acyl groups"/>
    <property type="evidence" value="ECO:0007669"/>
    <property type="project" value="InterPro"/>
</dbReference>
<evidence type="ECO:0000313" key="2">
    <source>
        <dbReference type="EMBL" id="MBB5286097.1"/>
    </source>
</evidence>
<dbReference type="RefSeq" id="WP_184176893.1">
    <property type="nucleotide sequence ID" value="NZ_JACHGF010000008.1"/>
</dbReference>
<dbReference type="AlphaFoldDB" id="A0A840TWY6"/>
<name>A0A840TWY6_9BACT</name>
<dbReference type="PROSITE" id="PS51186">
    <property type="entry name" value="GNAT"/>
    <property type="match status" value="1"/>
</dbReference>
<dbReference type="Proteomes" id="UP000557307">
    <property type="component" value="Unassembled WGS sequence"/>
</dbReference>
<feature type="domain" description="N-acetyltransferase" evidence="1">
    <location>
        <begin position="6"/>
        <end position="147"/>
    </location>
</feature>
<sequence length="150" mass="17354">MIHYELHTGQVPTDRLDALFDLHFQLFSGDRREDLEAEMAAMPQLLVLLALDKELLVGYKLGHPRKPGHFYSWLGGVHPNYRQRGIASTLMQRQHAWCREQGYHTIRTQTMNRWRAMLILNLRHGFDIVGLISRAEPVLILEKKLLSTGA</sequence>
<evidence type="ECO:0000259" key="1">
    <source>
        <dbReference type="PROSITE" id="PS51186"/>
    </source>
</evidence>
<dbReference type="EMBL" id="JACHGF010000008">
    <property type="protein sequence ID" value="MBB5286097.1"/>
    <property type="molecule type" value="Genomic_DNA"/>
</dbReference>
<comment type="caution">
    <text evidence="2">The sequence shown here is derived from an EMBL/GenBank/DDBJ whole genome shotgun (WGS) entry which is preliminary data.</text>
</comment>
<organism evidence="2 3">
    <name type="scientific">Rhabdobacter roseus</name>
    <dbReference type="NCBI Taxonomy" id="1655419"/>
    <lineage>
        <taxon>Bacteria</taxon>
        <taxon>Pseudomonadati</taxon>
        <taxon>Bacteroidota</taxon>
        <taxon>Cytophagia</taxon>
        <taxon>Cytophagales</taxon>
        <taxon>Cytophagaceae</taxon>
        <taxon>Rhabdobacter</taxon>
    </lineage>
</organism>
<dbReference type="InterPro" id="IPR000182">
    <property type="entry name" value="GNAT_dom"/>
</dbReference>
<keyword evidence="2" id="KW-0808">Transferase</keyword>
<evidence type="ECO:0000313" key="3">
    <source>
        <dbReference type="Proteomes" id="UP000557307"/>
    </source>
</evidence>
<accession>A0A840TWY6</accession>
<reference evidence="2 3" key="1">
    <citation type="submission" date="2020-08" db="EMBL/GenBank/DDBJ databases">
        <title>Genomic Encyclopedia of Type Strains, Phase IV (KMG-IV): sequencing the most valuable type-strain genomes for metagenomic binning, comparative biology and taxonomic classification.</title>
        <authorList>
            <person name="Goeker M."/>
        </authorList>
    </citation>
    <scope>NUCLEOTIDE SEQUENCE [LARGE SCALE GENOMIC DNA]</scope>
    <source>
        <strain evidence="2 3">DSM 105074</strain>
    </source>
</reference>
<dbReference type="CDD" id="cd04301">
    <property type="entry name" value="NAT_SF"/>
    <property type="match status" value="1"/>
</dbReference>
<protein>
    <submittedName>
        <fullName evidence="2">Putative GNAT superfamily acetyltransferase</fullName>
    </submittedName>
</protein>
<dbReference type="SUPFAM" id="SSF55729">
    <property type="entry name" value="Acyl-CoA N-acyltransferases (Nat)"/>
    <property type="match status" value="1"/>
</dbReference>
<dbReference type="InterPro" id="IPR016181">
    <property type="entry name" value="Acyl_CoA_acyltransferase"/>
</dbReference>
<proteinExistence type="predicted"/>
<dbReference type="Pfam" id="PF00583">
    <property type="entry name" value="Acetyltransf_1"/>
    <property type="match status" value="1"/>
</dbReference>